<feature type="chain" id="PRO_5012748832" evidence="1">
    <location>
        <begin position="29"/>
        <end position="412"/>
    </location>
</feature>
<dbReference type="Pfam" id="PF13306">
    <property type="entry name" value="LRR_5"/>
    <property type="match status" value="1"/>
</dbReference>
<dbReference type="AlphaFoldDB" id="A0A1M7Y9C2"/>
<sequence length="412" mass="45103">MKKKVLSIVVALCMVLGIAPTFTLPAKAATGDFNIQDGVLVYYGDEFGSPGPENVIIPNGVTEIGKGAFYSHYEITSVSIPNSVKKIDEEAFWGCSSLDSVVVPSSVTSIGKYALGYERDGQFHSPMKEFVIKGTAGSQAQIYANKNDFKFVALPNSKTAAKPHPYATALSDYFKDAKGFTAAYLSDINGDGIKEMVAEKGREDGAKTCRFFYFYKEKLRTYDKTYAQGNMFFSSNNNLIDYSYDMTKEYHILKIKNGKVMESSYFLKDYNNDPENPDYYQNKKKISKSVYDSLVKKYGLSDKNLFIAGTDRINRPDQTAQILAMTTTVKVTGITLNNTSLSLAKGKTYVLKATTAPANATAKTVTWKSSNTKVAAVDKNGKVKAIGKGTATISATATDGSKLKKTCIIIVK</sequence>
<dbReference type="SUPFAM" id="SSF49373">
    <property type="entry name" value="Invasin/intimin cell-adhesion fragments"/>
    <property type="match status" value="1"/>
</dbReference>
<dbReference type="RefSeq" id="WP_073588877.1">
    <property type="nucleotide sequence ID" value="NZ_FRFD01000006.1"/>
</dbReference>
<name>A0A1M7Y9C2_9FIRM</name>
<dbReference type="InterPro" id="IPR008964">
    <property type="entry name" value="Invasin/intimin_cell_adhesion"/>
</dbReference>
<dbReference type="STRING" id="1121345.SAMN02745217_02174"/>
<protein>
    <submittedName>
        <fullName evidence="3">Leucine rich repeat-containing protein</fullName>
    </submittedName>
</protein>
<dbReference type="InterPro" id="IPR032675">
    <property type="entry name" value="LRR_dom_sf"/>
</dbReference>
<keyword evidence="4" id="KW-1185">Reference proteome</keyword>
<accession>A0A1M7Y9C2</accession>
<evidence type="ECO:0000256" key="1">
    <source>
        <dbReference type="SAM" id="SignalP"/>
    </source>
</evidence>
<dbReference type="OrthoDB" id="2068400at2"/>
<gene>
    <name evidence="3" type="ORF">SAMN02745217_02174</name>
</gene>
<feature type="domain" description="BIG2" evidence="2">
    <location>
        <begin position="330"/>
        <end position="407"/>
    </location>
</feature>
<dbReference type="SMART" id="SM00635">
    <property type="entry name" value="BID_2"/>
    <property type="match status" value="1"/>
</dbReference>
<dbReference type="Pfam" id="PF02368">
    <property type="entry name" value="Big_2"/>
    <property type="match status" value="1"/>
</dbReference>
<evidence type="ECO:0000313" key="4">
    <source>
        <dbReference type="Proteomes" id="UP000184612"/>
    </source>
</evidence>
<dbReference type="Gene3D" id="2.60.40.1080">
    <property type="match status" value="1"/>
</dbReference>
<evidence type="ECO:0000259" key="2">
    <source>
        <dbReference type="SMART" id="SM00635"/>
    </source>
</evidence>
<keyword evidence="1" id="KW-0732">Signal</keyword>
<dbReference type="Proteomes" id="UP000184612">
    <property type="component" value="Unassembled WGS sequence"/>
</dbReference>
<feature type="signal peptide" evidence="1">
    <location>
        <begin position="1"/>
        <end position="28"/>
    </location>
</feature>
<dbReference type="EMBL" id="FRFD01000006">
    <property type="protein sequence ID" value="SHO49181.1"/>
    <property type="molecule type" value="Genomic_DNA"/>
</dbReference>
<dbReference type="InterPro" id="IPR026906">
    <property type="entry name" value="LRR_5"/>
</dbReference>
<dbReference type="Gene3D" id="3.80.10.10">
    <property type="entry name" value="Ribonuclease Inhibitor"/>
    <property type="match status" value="1"/>
</dbReference>
<dbReference type="InterPro" id="IPR003343">
    <property type="entry name" value="Big_2"/>
</dbReference>
<proteinExistence type="predicted"/>
<organism evidence="3 4">
    <name type="scientific">Anaerocolumna xylanovorans DSM 12503</name>
    <dbReference type="NCBI Taxonomy" id="1121345"/>
    <lineage>
        <taxon>Bacteria</taxon>
        <taxon>Bacillati</taxon>
        <taxon>Bacillota</taxon>
        <taxon>Clostridia</taxon>
        <taxon>Lachnospirales</taxon>
        <taxon>Lachnospiraceae</taxon>
        <taxon>Anaerocolumna</taxon>
    </lineage>
</organism>
<reference evidence="3 4" key="1">
    <citation type="submission" date="2016-12" db="EMBL/GenBank/DDBJ databases">
        <authorList>
            <person name="Song W.-J."/>
            <person name="Kurnit D.M."/>
        </authorList>
    </citation>
    <scope>NUCLEOTIDE SEQUENCE [LARGE SCALE GENOMIC DNA]</scope>
    <source>
        <strain evidence="3 4">DSM 12503</strain>
    </source>
</reference>
<evidence type="ECO:0000313" key="3">
    <source>
        <dbReference type="EMBL" id="SHO49181.1"/>
    </source>
</evidence>